<dbReference type="InterPro" id="IPR003593">
    <property type="entry name" value="AAA+_ATPase"/>
</dbReference>
<dbReference type="AlphaFoldDB" id="A0A6L8W647"/>
<dbReference type="Proteomes" id="UP000476030">
    <property type="component" value="Unassembled WGS sequence"/>
</dbReference>
<protein>
    <submittedName>
        <fullName evidence="6">ATP-binding cassette domain-containing protein</fullName>
    </submittedName>
</protein>
<dbReference type="SMART" id="SM00382">
    <property type="entry name" value="AAA"/>
    <property type="match status" value="1"/>
</dbReference>
<dbReference type="PANTHER" id="PTHR42788:SF19">
    <property type="entry name" value="ALIPHATIC SULFONATES IMPORT ATP-BINDING PROTEIN SSUB 2"/>
    <property type="match status" value="1"/>
</dbReference>
<comment type="caution">
    <text evidence="6">The sequence shown here is derived from an EMBL/GenBank/DDBJ whole genome shotgun (WGS) entry which is preliminary data.</text>
</comment>
<accession>A0A6L8W647</accession>
<dbReference type="Gene3D" id="3.40.50.300">
    <property type="entry name" value="P-loop containing nucleotide triphosphate hydrolases"/>
    <property type="match status" value="1"/>
</dbReference>
<evidence type="ECO:0000313" key="7">
    <source>
        <dbReference type="Proteomes" id="UP000476030"/>
    </source>
</evidence>
<keyword evidence="3" id="KW-0547">Nucleotide-binding</keyword>
<dbReference type="SUPFAM" id="SSF52540">
    <property type="entry name" value="P-loop containing nucleoside triphosphate hydrolases"/>
    <property type="match status" value="1"/>
</dbReference>
<keyword evidence="4 6" id="KW-0067">ATP-binding</keyword>
<evidence type="ECO:0000259" key="5">
    <source>
        <dbReference type="PROSITE" id="PS50893"/>
    </source>
</evidence>
<evidence type="ECO:0000313" key="6">
    <source>
        <dbReference type="EMBL" id="MZR30561.1"/>
    </source>
</evidence>
<dbReference type="EMBL" id="WTUW01000002">
    <property type="protein sequence ID" value="MZR30561.1"/>
    <property type="molecule type" value="Genomic_DNA"/>
</dbReference>
<feature type="domain" description="ABC transporter" evidence="5">
    <location>
        <begin position="5"/>
        <end position="227"/>
    </location>
</feature>
<evidence type="ECO:0000256" key="4">
    <source>
        <dbReference type="ARBA" id="ARBA00022840"/>
    </source>
</evidence>
<dbReference type="PROSITE" id="PS00211">
    <property type="entry name" value="ABC_TRANSPORTER_1"/>
    <property type="match status" value="1"/>
</dbReference>
<dbReference type="GO" id="GO:0016887">
    <property type="term" value="F:ATP hydrolysis activity"/>
    <property type="evidence" value="ECO:0007669"/>
    <property type="project" value="InterPro"/>
</dbReference>
<gene>
    <name evidence="6" type="ORF">GQE98_07940</name>
</gene>
<organism evidence="6 7">
    <name type="scientific">Sneathiella litorea</name>
    <dbReference type="NCBI Taxonomy" id="2606216"/>
    <lineage>
        <taxon>Bacteria</taxon>
        <taxon>Pseudomonadati</taxon>
        <taxon>Pseudomonadota</taxon>
        <taxon>Alphaproteobacteria</taxon>
        <taxon>Sneathiellales</taxon>
        <taxon>Sneathiellaceae</taxon>
        <taxon>Sneathiella</taxon>
    </lineage>
</organism>
<dbReference type="Pfam" id="PF00005">
    <property type="entry name" value="ABC_tran"/>
    <property type="match status" value="1"/>
</dbReference>
<dbReference type="InterPro" id="IPR027417">
    <property type="entry name" value="P-loop_NTPase"/>
</dbReference>
<evidence type="ECO:0000256" key="1">
    <source>
        <dbReference type="ARBA" id="ARBA00005417"/>
    </source>
</evidence>
<name>A0A6L8W647_9PROT</name>
<dbReference type="PROSITE" id="PS50893">
    <property type="entry name" value="ABC_TRANSPORTER_2"/>
    <property type="match status" value="1"/>
</dbReference>
<evidence type="ECO:0000256" key="2">
    <source>
        <dbReference type="ARBA" id="ARBA00022448"/>
    </source>
</evidence>
<dbReference type="InterPro" id="IPR017871">
    <property type="entry name" value="ABC_transporter-like_CS"/>
</dbReference>
<keyword evidence="7" id="KW-1185">Reference proteome</keyword>
<keyword evidence="2" id="KW-0813">Transport</keyword>
<dbReference type="InterPro" id="IPR003439">
    <property type="entry name" value="ABC_transporter-like_ATP-bd"/>
</dbReference>
<dbReference type="InterPro" id="IPR050166">
    <property type="entry name" value="ABC_transporter_ATP-bind"/>
</dbReference>
<dbReference type="GO" id="GO:0005524">
    <property type="term" value="F:ATP binding"/>
    <property type="evidence" value="ECO:0007669"/>
    <property type="project" value="UniProtKB-KW"/>
</dbReference>
<evidence type="ECO:0000256" key="3">
    <source>
        <dbReference type="ARBA" id="ARBA00022741"/>
    </source>
</evidence>
<reference evidence="6 7" key="1">
    <citation type="submission" date="2019-12" db="EMBL/GenBank/DDBJ databases">
        <title>Snethiella sp. nov. sp. isolated from sea sand.</title>
        <authorList>
            <person name="Kim J."/>
            <person name="Jeong S.E."/>
            <person name="Jung H.S."/>
            <person name="Jeon C.O."/>
        </authorList>
    </citation>
    <scope>NUCLEOTIDE SEQUENCE [LARGE SCALE GENOMIC DNA]</scope>
    <source>
        <strain evidence="6 7">DP05</strain>
    </source>
</reference>
<proteinExistence type="inferred from homology"/>
<sequence length="245" mass="26719">MPTGVHLQLDQLVFDGETILSDLDLLLEPGKITCLLGPSGVGKSSILKILAGFIPLPGDSKITASDNQGLSGRLSYMDQKDLLLPWASVLDNLLIGSRLRGEPPNIERANTLIRQVGLENWRDNLPDTLSGGMRQRVALARTLMEGSPILLMDEPFSALDAITKFRLQDLAARLLSDKTVLLITHDPMEALRLGDVIYVLAGHPARLSAPIRPEKDIPRDPSDGIFTQHYSAIMKRLAGEAEEAS</sequence>
<comment type="similarity">
    <text evidence="1">Belongs to the ABC transporter superfamily.</text>
</comment>
<dbReference type="PANTHER" id="PTHR42788">
    <property type="entry name" value="TAURINE IMPORT ATP-BINDING PROTEIN-RELATED"/>
    <property type="match status" value="1"/>
</dbReference>